<comment type="catalytic activity">
    <reaction evidence="1">
        <text>D-mannose 6-phosphate = D-fructose 6-phosphate</text>
        <dbReference type="Rhea" id="RHEA:12356"/>
        <dbReference type="ChEBI" id="CHEBI:58735"/>
        <dbReference type="ChEBI" id="CHEBI:61527"/>
        <dbReference type="EC" id="5.3.1.8"/>
    </reaction>
</comment>
<keyword evidence="4 8" id="KW-0479">Metal-binding</keyword>
<gene>
    <name evidence="11" type="primary">manA</name>
    <name evidence="11" type="ORF">CP967_04100</name>
</gene>
<keyword evidence="12" id="KW-1185">Reference proteome</keyword>
<evidence type="ECO:0000313" key="12">
    <source>
        <dbReference type="Proteomes" id="UP000326178"/>
    </source>
</evidence>
<evidence type="ECO:0000313" key="11">
    <source>
        <dbReference type="EMBL" id="QEU71246.1"/>
    </source>
</evidence>
<dbReference type="GO" id="GO:0005829">
    <property type="term" value="C:cytosol"/>
    <property type="evidence" value="ECO:0007669"/>
    <property type="project" value="TreeGrafter"/>
</dbReference>
<dbReference type="Pfam" id="PF20511">
    <property type="entry name" value="PMI_typeI_cat"/>
    <property type="match status" value="1"/>
</dbReference>
<dbReference type="InterPro" id="IPR011051">
    <property type="entry name" value="RmlC_Cupin_sf"/>
</dbReference>
<dbReference type="GO" id="GO:0008270">
    <property type="term" value="F:zinc ion binding"/>
    <property type="evidence" value="ECO:0007669"/>
    <property type="project" value="InterPro"/>
</dbReference>
<evidence type="ECO:0000256" key="5">
    <source>
        <dbReference type="ARBA" id="ARBA00022833"/>
    </source>
</evidence>
<feature type="domain" description="Phosphomannose isomerase type I catalytic" evidence="10">
    <location>
        <begin position="3"/>
        <end position="149"/>
    </location>
</feature>
<dbReference type="Proteomes" id="UP000326178">
    <property type="component" value="Chromosome"/>
</dbReference>
<evidence type="ECO:0000256" key="1">
    <source>
        <dbReference type="ARBA" id="ARBA00000757"/>
    </source>
</evidence>
<dbReference type="RefSeq" id="WP_150486610.1">
    <property type="nucleotide sequence ID" value="NZ_BMUV01000007.1"/>
</dbReference>
<sequence length="408" mass="42366">MDRLVTTVRPYAWGSTTALPRLTGTPPDGTPQAELWMGAHPAAPSQVRRGSGLRPLDAVIADDPAGELGEAALRRFGPRLPFLLKLLAADAPLSLQVHPDLAQAAAGFRAENSEGTPLDAPHRNYRDDNHKPEMLVALTPFDGLCGFRPPARCADLLDTLDVPGLAPYTTLLRQGAEEPALRQAFSACLAAPGELVAAVAAAVAGKAAGNGPHRQTFTAYHAVAEAYPGDPGLLAALMLNLVRLEPGEGLFLGAGVPHAYLHGLGVEVMAASDNVLRCGLTSKHVDTGELLRVVRFVPAPVRILRPSADEGEGAYPAPVDDFRLSRIRPREGAPVRLEATAPQILVCTRGEIRLEGPAGTLALGPGASAYVPAGEHVTADGDGEAYRATAGTGAEGAGTSSPASVPAR</sequence>
<dbReference type="AlphaFoldDB" id="A0A5J6F5F3"/>
<dbReference type="PANTHER" id="PTHR10309:SF0">
    <property type="entry name" value="MANNOSE-6-PHOSPHATE ISOMERASE"/>
    <property type="match status" value="1"/>
</dbReference>
<dbReference type="PRINTS" id="PR00714">
    <property type="entry name" value="MAN6PISMRASE"/>
</dbReference>
<name>A0A5J6F5F3_9ACTN</name>
<feature type="binding site" evidence="8">
    <location>
        <position position="133"/>
    </location>
    <ligand>
        <name>Zn(2+)</name>
        <dbReference type="ChEBI" id="CHEBI:29105"/>
    </ligand>
</feature>
<comment type="similarity">
    <text evidence="2">Belongs to the mannose-6-phosphate isomerase type 1 family.</text>
</comment>
<keyword evidence="5 8" id="KW-0862">Zinc</keyword>
<dbReference type="NCBIfam" id="TIGR00218">
    <property type="entry name" value="manA"/>
    <property type="match status" value="1"/>
</dbReference>
<reference evidence="11 12" key="1">
    <citation type="submission" date="2017-09" db="EMBL/GenBank/DDBJ databases">
        <authorList>
            <person name="Lee N."/>
            <person name="Cho B.-K."/>
        </authorList>
    </citation>
    <scope>NUCLEOTIDE SEQUENCE [LARGE SCALE GENOMIC DNA]</scope>
    <source>
        <strain evidence="11 12">ATCC 12769</strain>
    </source>
</reference>
<dbReference type="EC" id="5.3.1.8" evidence="3"/>
<evidence type="ECO:0000256" key="8">
    <source>
        <dbReference type="PIRSR" id="PIRSR001480-2"/>
    </source>
</evidence>
<evidence type="ECO:0000256" key="9">
    <source>
        <dbReference type="SAM" id="MobiDB-lite"/>
    </source>
</evidence>
<evidence type="ECO:0000259" key="10">
    <source>
        <dbReference type="Pfam" id="PF20511"/>
    </source>
</evidence>
<dbReference type="InterPro" id="IPR016305">
    <property type="entry name" value="Mannose-6-P_Isomerase"/>
</dbReference>
<dbReference type="PROSITE" id="PS00965">
    <property type="entry name" value="PMI_I_1"/>
    <property type="match status" value="1"/>
</dbReference>
<dbReference type="GO" id="GO:0005975">
    <property type="term" value="P:carbohydrate metabolic process"/>
    <property type="evidence" value="ECO:0007669"/>
    <property type="project" value="InterPro"/>
</dbReference>
<dbReference type="InterPro" id="IPR001250">
    <property type="entry name" value="Man6P_Isoase-1"/>
</dbReference>
<dbReference type="InterPro" id="IPR018050">
    <property type="entry name" value="Pmannose_isomerase-type1_CS"/>
</dbReference>
<dbReference type="PIRSF" id="PIRSF001480">
    <property type="entry name" value="Mannose-6-phosphate_isomerase"/>
    <property type="match status" value="1"/>
</dbReference>
<feature type="binding site" evidence="8">
    <location>
        <position position="98"/>
    </location>
    <ligand>
        <name>Zn(2+)</name>
        <dbReference type="ChEBI" id="CHEBI:29105"/>
    </ligand>
</feature>
<evidence type="ECO:0000256" key="2">
    <source>
        <dbReference type="ARBA" id="ARBA00010772"/>
    </source>
</evidence>
<organism evidence="11 12">
    <name type="scientific">Streptomyces nitrosporeus</name>
    <dbReference type="NCBI Taxonomy" id="28894"/>
    <lineage>
        <taxon>Bacteria</taxon>
        <taxon>Bacillati</taxon>
        <taxon>Actinomycetota</taxon>
        <taxon>Actinomycetes</taxon>
        <taxon>Kitasatosporales</taxon>
        <taxon>Streptomycetaceae</taxon>
        <taxon>Streptomyces</taxon>
    </lineage>
</organism>
<dbReference type="SUPFAM" id="SSF51182">
    <property type="entry name" value="RmlC-like cupins"/>
    <property type="match status" value="1"/>
</dbReference>
<dbReference type="OrthoDB" id="9792649at2"/>
<dbReference type="EMBL" id="CP023702">
    <property type="protein sequence ID" value="QEU71246.1"/>
    <property type="molecule type" value="Genomic_DNA"/>
</dbReference>
<evidence type="ECO:0000256" key="3">
    <source>
        <dbReference type="ARBA" id="ARBA00011956"/>
    </source>
</evidence>
<dbReference type="GO" id="GO:0004476">
    <property type="term" value="F:mannose-6-phosphate isomerase activity"/>
    <property type="evidence" value="ECO:0007669"/>
    <property type="project" value="UniProtKB-EC"/>
</dbReference>
<feature type="binding site" evidence="8">
    <location>
        <position position="96"/>
    </location>
    <ligand>
        <name>Zn(2+)</name>
        <dbReference type="ChEBI" id="CHEBI:29105"/>
    </ligand>
</feature>
<accession>A0A5J6F5F3</accession>
<dbReference type="InterPro" id="IPR046457">
    <property type="entry name" value="PMI_typeI_cat"/>
</dbReference>
<proteinExistence type="inferred from homology"/>
<comment type="cofactor">
    <cofactor evidence="8">
        <name>Zn(2+)</name>
        <dbReference type="ChEBI" id="CHEBI:29105"/>
    </cofactor>
    <text evidence="8">Binds 1 zinc ion per subunit.</text>
</comment>
<dbReference type="GO" id="GO:0009298">
    <property type="term" value="P:GDP-mannose biosynthetic process"/>
    <property type="evidence" value="ECO:0007669"/>
    <property type="project" value="InterPro"/>
</dbReference>
<feature type="region of interest" description="Disordered" evidence="9">
    <location>
        <begin position="381"/>
        <end position="408"/>
    </location>
</feature>
<dbReference type="Gene3D" id="1.10.441.10">
    <property type="entry name" value="Phosphomannose Isomerase, domain 2"/>
    <property type="match status" value="1"/>
</dbReference>
<dbReference type="KEGG" id="snk:CP967_04100"/>
<evidence type="ECO:0000256" key="6">
    <source>
        <dbReference type="ARBA" id="ARBA00023235"/>
    </source>
</evidence>
<dbReference type="InterPro" id="IPR014710">
    <property type="entry name" value="RmlC-like_jellyroll"/>
</dbReference>
<protein>
    <recommendedName>
        <fullName evidence="3">mannose-6-phosphate isomerase</fullName>
        <ecNumber evidence="3">5.3.1.8</ecNumber>
    </recommendedName>
</protein>
<feature type="binding site" evidence="8">
    <location>
        <position position="258"/>
    </location>
    <ligand>
        <name>Zn(2+)</name>
        <dbReference type="ChEBI" id="CHEBI:29105"/>
    </ligand>
</feature>
<evidence type="ECO:0000256" key="4">
    <source>
        <dbReference type="ARBA" id="ARBA00022723"/>
    </source>
</evidence>
<feature type="active site" evidence="7">
    <location>
        <position position="277"/>
    </location>
</feature>
<dbReference type="Gene3D" id="2.60.120.10">
    <property type="entry name" value="Jelly Rolls"/>
    <property type="match status" value="2"/>
</dbReference>
<dbReference type="PANTHER" id="PTHR10309">
    <property type="entry name" value="MANNOSE-6-PHOSPHATE ISOMERASE"/>
    <property type="match status" value="1"/>
</dbReference>
<evidence type="ECO:0000256" key="7">
    <source>
        <dbReference type="PIRSR" id="PIRSR001480-1"/>
    </source>
</evidence>
<dbReference type="CDD" id="cd07011">
    <property type="entry name" value="cupin_PMI_type_I_N"/>
    <property type="match status" value="1"/>
</dbReference>
<keyword evidence="6 11" id="KW-0413">Isomerase</keyword>